<evidence type="ECO:0000313" key="4">
    <source>
        <dbReference type="EMBL" id="PGH20090.1"/>
    </source>
</evidence>
<evidence type="ECO:0000313" key="5">
    <source>
        <dbReference type="Proteomes" id="UP000224634"/>
    </source>
</evidence>
<accession>A0A2B7YFX4</accession>
<dbReference type="InterPro" id="IPR000873">
    <property type="entry name" value="AMP-dep_synth/lig_dom"/>
</dbReference>
<evidence type="ECO:0000259" key="2">
    <source>
        <dbReference type="Pfam" id="PF00501"/>
    </source>
</evidence>
<organism evidence="4 5">
    <name type="scientific">Polytolypa hystricis (strain UAMH7299)</name>
    <dbReference type="NCBI Taxonomy" id="1447883"/>
    <lineage>
        <taxon>Eukaryota</taxon>
        <taxon>Fungi</taxon>
        <taxon>Dikarya</taxon>
        <taxon>Ascomycota</taxon>
        <taxon>Pezizomycotina</taxon>
        <taxon>Eurotiomycetes</taxon>
        <taxon>Eurotiomycetidae</taxon>
        <taxon>Onygenales</taxon>
        <taxon>Onygenales incertae sedis</taxon>
        <taxon>Polytolypa</taxon>
    </lineage>
</organism>
<evidence type="ECO:0000259" key="3">
    <source>
        <dbReference type="Pfam" id="PF13193"/>
    </source>
</evidence>
<evidence type="ECO:0000256" key="1">
    <source>
        <dbReference type="ARBA" id="ARBA00006432"/>
    </source>
</evidence>
<dbReference type="EMBL" id="PDNA01000042">
    <property type="protein sequence ID" value="PGH20090.1"/>
    <property type="molecule type" value="Genomic_DNA"/>
</dbReference>
<dbReference type="AlphaFoldDB" id="A0A2B7YFX4"/>
<dbReference type="Pfam" id="PF13193">
    <property type="entry name" value="AMP-binding_C"/>
    <property type="match status" value="1"/>
</dbReference>
<comment type="caution">
    <text evidence="4">The sequence shown here is derived from an EMBL/GenBank/DDBJ whole genome shotgun (WGS) entry which is preliminary data.</text>
</comment>
<protein>
    <recommendedName>
        <fullName evidence="6">AMP-dependent synthetase/ligase domain-containing protein</fullName>
    </recommendedName>
</protein>
<dbReference type="PANTHER" id="PTHR43201">
    <property type="entry name" value="ACYL-COA SYNTHETASE"/>
    <property type="match status" value="1"/>
</dbReference>
<feature type="domain" description="AMP-dependent synthetase/ligase" evidence="2">
    <location>
        <begin position="46"/>
        <end position="409"/>
    </location>
</feature>
<dbReference type="OrthoDB" id="6614653at2759"/>
<dbReference type="Gene3D" id="3.40.50.12780">
    <property type="entry name" value="N-terminal domain of ligase-like"/>
    <property type="match status" value="1"/>
</dbReference>
<dbReference type="Proteomes" id="UP000224634">
    <property type="component" value="Unassembled WGS sequence"/>
</dbReference>
<keyword evidence="5" id="KW-1185">Reference proteome</keyword>
<dbReference type="Pfam" id="PF00501">
    <property type="entry name" value="AMP-binding"/>
    <property type="match status" value="1"/>
</dbReference>
<dbReference type="InterPro" id="IPR025110">
    <property type="entry name" value="AMP-bd_C"/>
</dbReference>
<dbReference type="InterPro" id="IPR042099">
    <property type="entry name" value="ANL_N_sf"/>
</dbReference>
<dbReference type="STRING" id="1447883.A0A2B7YFX4"/>
<proteinExistence type="inferred from homology"/>
<dbReference type="Gene3D" id="3.30.300.30">
    <property type="match status" value="1"/>
</dbReference>
<reference evidence="4 5" key="1">
    <citation type="submission" date="2017-10" db="EMBL/GenBank/DDBJ databases">
        <title>Comparative genomics in systemic dimorphic fungi from Ajellomycetaceae.</title>
        <authorList>
            <person name="Munoz J.F."/>
            <person name="Mcewen J.G."/>
            <person name="Clay O.K."/>
            <person name="Cuomo C.A."/>
        </authorList>
    </citation>
    <scope>NUCLEOTIDE SEQUENCE [LARGE SCALE GENOMIC DNA]</scope>
    <source>
        <strain evidence="4 5">UAMH7299</strain>
    </source>
</reference>
<comment type="similarity">
    <text evidence="1">Belongs to the ATP-dependent AMP-binding enzyme family.</text>
</comment>
<dbReference type="PROSITE" id="PS00455">
    <property type="entry name" value="AMP_BINDING"/>
    <property type="match status" value="1"/>
</dbReference>
<name>A0A2B7YFX4_POLH7</name>
<dbReference type="InterPro" id="IPR045851">
    <property type="entry name" value="AMP-bd_C_sf"/>
</dbReference>
<dbReference type="GO" id="GO:0006631">
    <property type="term" value="P:fatty acid metabolic process"/>
    <property type="evidence" value="ECO:0007669"/>
    <property type="project" value="TreeGrafter"/>
</dbReference>
<evidence type="ECO:0008006" key="6">
    <source>
        <dbReference type="Google" id="ProtNLM"/>
    </source>
</evidence>
<dbReference type="SUPFAM" id="SSF56801">
    <property type="entry name" value="Acetyl-CoA synthetase-like"/>
    <property type="match status" value="1"/>
</dbReference>
<dbReference type="InterPro" id="IPR020845">
    <property type="entry name" value="AMP-binding_CS"/>
</dbReference>
<sequence>MPKNTMKIGGKEVDIGGFDRMDFVPFHEGPDVLPHDLIFHALHALAMDPSRIAIIDCKISYQATYRQLLSDIVLCRNRVREALAPETLEALQKEQEVSLLLWSEGYEFTVAFFAILALGAIVVPFSPHITVPEALHNCKVVAAHGILTSSTYVPHALKLQASFGRHHPFNLFETTPLLRSPAIDTSTLKFQSGRVFDQNRPAVVIFTSGSTGPPKGVAVRRYNLFYSAYNAIRSQGLNLETKVVQFLPTHHATGLLYNTIPTLVAGGCVEFDQGSFNPAGVWERIRSGDLKRFSAVPTIYVRLLRHWDSTISKLPENEEYRAALSKIVYFASSTSPVPRRTLDRWLELSGKPISDRYGGSEFGNVYVNRPGDPVVPGSVGVKNSMSESKLSEGDRGEVLVRGPMVFSKYMNDPVATINAFDEDGFYKTGDIARREGDVYFIEGRRSVDILKSGGYKISALDIEKELNSHDKVAEGIIVGVDDEEFGQRIAAAVVLKNPSDRLTLAELREDLRESLSNYKLPTMLRVVPQLKKTSTLKIPKILIKEELFGAYHPDIEKWNMQKSKNESKL</sequence>
<feature type="domain" description="AMP-binding enzyme C-terminal" evidence="3">
    <location>
        <begin position="462"/>
        <end position="535"/>
    </location>
</feature>
<gene>
    <name evidence="4" type="ORF">AJ80_03658</name>
</gene>
<dbReference type="PANTHER" id="PTHR43201:SF8">
    <property type="entry name" value="ACYL-COA SYNTHETASE FAMILY MEMBER 3"/>
    <property type="match status" value="1"/>
</dbReference>
<dbReference type="GO" id="GO:0031956">
    <property type="term" value="F:medium-chain fatty acid-CoA ligase activity"/>
    <property type="evidence" value="ECO:0007669"/>
    <property type="project" value="TreeGrafter"/>
</dbReference>